<dbReference type="Proteomes" id="UP000643405">
    <property type="component" value="Unassembled WGS sequence"/>
</dbReference>
<evidence type="ECO:0000313" key="3">
    <source>
        <dbReference type="Proteomes" id="UP000643405"/>
    </source>
</evidence>
<feature type="transmembrane region" description="Helical" evidence="1">
    <location>
        <begin position="345"/>
        <end position="363"/>
    </location>
</feature>
<feature type="transmembrane region" description="Helical" evidence="1">
    <location>
        <begin position="192"/>
        <end position="215"/>
    </location>
</feature>
<protein>
    <recommendedName>
        <fullName evidence="4">Fenitrothion hydrolase</fullName>
    </recommendedName>
</protein>
<feature type="transmembrane region" description="Helical" evidence="1">
    <location>
        <begin position="65"/>
        <end position="86"/>
    </location>
</feature>
<feature type="transmembrane region" description="Helical" evidence="1">
    <location>
        <begin position="167"/>
        <end position="186"/>
    </location>
</feature>
<evidence type="ECO:0000313" key="2">
    <source>
        <dbReference type="EMBL" id="MBD0413711.1"/>
    </source>
</evidence>
<evidence type="ECO:0008006" key="4">
    <source>
        <dbReference type="Google" id="ProtNLM"/>
    </source>
</evidence>
<feature type="transmembrane region" description="Helical" evidence="1">
    <location>
        <begin position="270"/>
        <end position="296"/>
    </location>
</feature>
<name>A0A8J6TWK0_9HYPH</name>
<keyword evidence="1" id="KW-0812">Transmembrane</keyword>
<feature type="transmembrane region" description="Helical" evidence="1">
    <location>
        <begin position="418"/>
        <end position="439"/>
    </location>
</feature>
<evidence type="ECO:0000256" key="1">
    <source>
        <dbReference type="SAM" id="Phobius"/>
    </source>
</evidence>
<comment type="caution">
    <text evidence="2">The sequence shown here is derived from an EMBL/GenBank/DDBJ whole genome shotgun (WGS) entry which is preliminary data.</text>
</comment>
<keyword evidence="1" id="KW-0472">Membrane</keyword>
<dbReference type="EMBL" id="JACVVX010000001">
    <property type="protein sequence ID" value="MBD0413711.1"/>
    <property type="molecule type" value="Genomic_DNA"/>
</dbReference>
<dbReference type="AlphaFoldDB" id="A0A8J6TWK0"/>
<keyword evidence="3" id="KW-1185">Reference proteome</keyword>
<feature type="transmembrane region" description="Helical" evidence="1">
    <location>
        <begin position="308"/>
        <end position="333"/>
    </location>
</feature>
<feature type="transmembrane region" description="Helical" evidence="1">
    <location>
        <begin position="24"/>
        <end position="44"/>
    </location>
</feature>
<feature type="transmembrane region" description="Helical" evidence="1">
    <location>
        <begin position="451"/>
        <end position="469"/>
    </location>
</feature>
<feature type="transmembrane region" description="Helical" evidence="1">
    <location>
        <begin position="98"/>
        <end position="122"/>
    </location>
</feature>
<gene>
    <name evidence="2" type="ORF">ICI42_03490</name>
</gene>
<sequence length="474" mass="51069">MAGLTGEALAHASERGHVLLLPTGYYIVGAVLAVFASFLVLAVLPPKTIVSAWSRRLCLGSVPDFRAVTSVPSFVVLAILLAAGIWGGRDPLANPLPLVVWTLLWVGVTLVQGSVGDLWSWINPWYGPYRLVMRCVGFVTHRRKRSTLPLSVLPGATRRNLPIYRHLAYTPALVGFFAFAWFELIYPAPDDPFRLALVVAVYWGLSFAGMLLFGYNSWSRQGEFLTAFFSLIARFSMLDGQKSGGRVRLTLNWPGAKLLDAAPLPLSGTLFLILVLSSVSFDGLSKTFLWLGFFGINPLEYPGRSALIWLNSIGLLTTFAVMAAVTLSAVALGERLVASRHGFRKASGLLVWSFVPIALAYHASHYVASLLVNGQYAVVAVSDPFALGWDLFGTANHHVEAAIVAGAGGARLIWNVQVAAIVGGHVLAVLAAHALAHRLHPERGAAIRSQIPLTVLMLAYTALGLWLLSTPTAG</sequence>
<proteinExistence type="predicted"/>
<organism evidence="2 3">
    <name type="scientific">Oryzicola mucosus</name>
    <dbReference type="NCBI Taxonomy" id="2767425"/>
    <lineage>
        <taxon>Bacteria</taxon>
        <taxon>Pseudomonadati</taxon>
        <taxon>Pseudomonadota</taxon>
        <taxon>Alphaproteobacteria</taxon>
        <taxon>Hyphomicrobiales</taxon>
        <taxon>Phyllobacteriaceae</taxon>
        <taxon>Oryzicola</taxon>
    </lineage>
</organism>
<keyword evidence="1" id="KW-1133">Transmembrane helix</keyword>
<accession>A0A8J6TWK0</accession>
<reference evidence="2" key="1">
    <citation type="submission" date="2020-09" db="EMBL/GenBank/DDBJ databases">
        <title>Genome seq and assembly of Tianweitania sp.</title>
        <authorList>
            <person name="Chhetri G."/>
        </authorList>
    </citation>
    <scope>NUCLEOTIDE SEQUENCE</scope>
    <source>
        <strain evidence="2">Rool2</strain>
    </source>
</reference>